<accession>A0A7J7IBE4</accession>
<evidence type="ECO:0000256" key="1">
    <source>
        <dbReference type="SAM" id="Coils"/>
    </source>
</evidence>
<gene>
    <name evidence="3" type="ORF">F1559_000576</name>
</gene>
<dbReference type="EMBL" id="VWRR01000020">
    <property type="protein sequence ID" value="KAF6000392.1"/>
    <property type="molecule type" value="Genomic_DNA"/>
</dbReference>
<name>A0A7J7IBE4_9RHOD</name>
<feature type="region of interest" description="Disordered" evidence="2">
    <location>
        <begin position="200"/>
        <end position="227"/>
    </location>
</feature>
<protein>
    <submittedName>
        <fullName evidence="3">Uncharacterized protein</fullName>
    </submittedName>
</protein>
<feature type="compositionally biased region" description="Polar residues" evidence="2">
    <location>
        <begin position="9"/>
        <end position="29"/>
    </location>
</feature>
<keyword evidence="1" id="KW-0175">Coiled coil</keyword>
<feature type="compositionally biased region" description="Basic and acidic residues" evidence="2">
    <location>
        <begin position="40"/>
        <end position="50"/>
    </location>
</feature>
<proteinExistence type="predicted"/>
<feature type="region of interest" description="Disordered" evidence="2">
    <location>
        <begin position="1"/>
        <end position="61"/>
    </location>
</feature>
<reference evidence="3 4" key="1">
    <citation type="journal article" date="2020" name="J. Phycol.">
        <title>Comparative genome analysis reveals Cyanidiococcus gen. nov., a new extremophilic red algal genus sister to Cyanidioschyzon (Cyanidioschyzonaceae, Rhodophyta).</title>
        <authorList>
            <person name="Liu S.-L."/>
            <person name="Chiang Y.-R."/>
            <person name="Yoon H.S."/>
            <person name="Fu H.-Y."/>
        </authorList>
    </citation>
    <scope>NUCLEOTIDE SEQUENCE [LARGE SCALE GENOMIC DNA]</scope>
    <source>
        <strain evidence="3 4">THAL066</strain>
    </source>
</reference>
<feature type="compositionally biased region" description="Basic and acidic residues" evidence="2">
    <location>
        <begin position="200"/>
        <end position="215"/>
    </location>
</feature>
<dbReference type="AlphaFoldDB" id="A0A7J7IBE4"/>
<dbReference type="Proteomes" id="UP000530660">
    <property type="component" value="Unassembled WGS sequence"/>
</dbReference>
<evidence type="ECO:0000313" key="4">
    <source>
        <dbReference type="Proteomes" id="UP000530660"/>
    </source>
</evidence>
<organism evidence="3 4">
    <name type="scientific">Cyanidiococcus yangmingshanensis</name>
    <dbReference type="NCBI Taxonomy" id="2690220"/>
    <lineage>
        <taxon>Eukaryota</taxon>
        <taxon>Rhodophyta</taxon>
        <taxon>Bangiophyceae</taxon>
        <taxon>Cyanidiales</taxon>
        <taxon>Cyanidiaceae</taxon>
        <taxon>Cyanidiococcus</taxon>
    </lineage>
</organism>
<sequence length="227" mass="25683">MEHEIGDVTEQQPTSAVSPTATDSKSAALSNGDVAASDPKPVDLPRETGGKVRVKRYSRPSVEEVKRLEGEKSAELEQIKRQLSLSAGARQQVRAIRDRHQAEFQAAKTALHKAQERWRELLDRKRALQERFRESANTPGAKTTTTSFGARKYRSVADVDARIEELEEAQAHSTLSLSEEKRMIAELSYLRIHAREEAKAAEREQESRREQREVIRTQTGRSRVRTP</sequence>
<evidence type="ECO:0000313" key="3">
    <source>
        <dbReference type="EMBL" id="KAF6000392.1"/>
    </source>
</evidence>
<dbReference type="OrthoDB" id="2195113at2759"/>
<comment type="caution">
    <text evidence="3">The sequence shown here is derived from an EMBL/GenBank/DDBJ whole genome shotgun (WGS) entry which is preliminary data.</text>
</comment>
<feature type="coiled-coil region" evidence="1">
    <location>
        <begin position="62"/>
        <end position="131"/>
    </location>
</feature>
<evidence type="ECO:0000256" key="2">
    <source>
        <dbReference type="SAM" id="MobiDB-lite"/>
    </source>
</evidence>
<keyword evidence="4" id="KW-1185">Reference proteome</keyword>